<dbReference type="eggNOG" id="ENOG50341P5">
    <property type="taxonomic scope" value="Bacteria"/>
</dbReference>
<dbReference type="InParanoid" id="C8X8H9"/>
<dbReference type="InterPro" id="IPR011528">
    <property type="entry name" value="NERD"/>
</dbReference>
<reference evidence="3" key="1">
    <citation type="submission" date="2009-09" db="EMBL/GenBank/DDBJ databases">
        <title>The complete genome of Nakamurella multipartita DSM 44233.</title>
        <authorList>
            <consortium name="US DOE Joint Genome Institute (JGI-PGF)"/>
            <person name="Lucas S."/>
            <person name="Copeland A."/>
            <person name="Lapidus A."/>
            <person name="Glavina del Rio T."/>
            <person name="Dalin E."/>
            <person name="Tice H."/>
            <person name="Bruce D."/>
            <person name="Goodwin L."/>
            <person name="Pitluck S."/>
            <person name="Kyrpides N."/>
            <person name="Mavromatis K."/>
            <person name="Ivanova N."/>
            <person name="Ovchinnikova G."/>
            <person name="Sims D."/>
            <person name="Meincke L."/>
            <person name="Brettin T."/>
            <person name="Detter J.C."/>
            <person name="Han C."/>
            <person name="Larimer F."/>
            <person name="Land M."/>
            <person name="Hauser L."/>
            <person name="Markowitz V."/>
            <person name="Cheng J.-F."/>
            <person name="Hugenholtz P."/>
            <person name="Woyke T."/>
            <person name="Wu D."/>
            <person name="Klenk H.-P."/>
            <person name="Eisen J.A."/>
        </authorList>
    </citation>
    <scope>NUCLEOTIDE SEQUENCE [LARGE SCALE GENOMIC DNA]</scope>
    <source>
        <strain evidence="3">ATCC 700099 / DSM 44233 / CIP 104796 / JCM 9543 / NBRC 105858 / Y-104</strain>
    </source>
</reference>
<evidence type="ECO:0000259" key="1">
    <source>
        <dbReference type="PROSITE" id="PS50965"/>
    </source>
</evidence>
<protein>
    <submittedName>
        <fullName evidence="2">NERD domain protein</fullName>
    </submittedName>
</protein>
<evidence type="ECO:0000313" key="3">
    <source>
        <dbReference type="Proteomes" id="UP000002218"/>
    </source>
</evidence>
<organism evidence="2 3">
    <name type="scientific">Nakamurella multipartita (strain ATCC 700099 / DSM 44233 / CIP 104796 / JCM 9543 / NBRC 105858 / Y-104)</name>
    <name type="common">Microsphaera multipartita</name>
    <dbReference type="NCBI Taxonomy" id="479431"/>
    <lineage>
        <taxon>Bacteria</taxon>
        <taxon>Bacillati</taxon>
        <taxon>Actinomycetota</taxon>
        <taxon>Actinomycetes</taxon>
        <taxon>Nakamurellales</taxon>
        <taxon>Nakamurellaceae</taxon>
        <taxon>Nakamurella</taxon>
    </lineage>
</organism>
<dbReference type="EMBL" id="CP001737">
    <property type="protein sequence ID" value="ACV79034.1"/>
    <property type="molecule type" value="Genomic_DNA"/>
</dbReference>
<sequence length="210" mass="22911">MRLILGMGHRTPDPRNVHGTAGAGLVDATWAANPAVARIGRNGEIRTARLLDDHRPSNTAVLHDLAVPAAGYTANIDHAVVSDNQVLLIDTKAWRSGRYWTLLGVTRRGRQRFGHADTRTPAMARDRIARMLDSRGIAATVLTPLVAVWPSSPTGTVSVRWLRMQGCTPIAADALPRRIRRIIGNRPADPRVLNALAELVGRNGQPTRIR</sequence>
<reference evidence="2 3" key="2">
    <citation type="journal article" date="2010" name="Stand. Genomic Sci.">
        <title>Complete genome sequence of Nakamurella multipartita type strain (Y-104).</title>
        <authorList>
            <person name="Tice H."/>
            <person name="Mayilraj S."/>
            <person name="Sims D."/>
            <person name="Lapidus A."/>
            <person name="Nolan M."/>
            <person name="Lucas S."/>
            <person name="Glavina Del Rio T."/>
            <person name="Copeland A."/>
            <person name="Cheng J.F."/>
            <person name="Meincke L."/>
            <person name="Bruce D."/>
            <person name="Goodwin L."/>
            <person name="Pitluck S."/>
            <person name="Ivanova N."/>
            <person name="Mavromatis K."/>
            <person name="Ovchinnikova G."/>
            <person name="Pati A."/>
            <person name="Chen A."/>
            <person name="Palaniappan K."/>
            <person name="Land M."/>
            <person name="Hauser L."/>
            <person name="Chang Y.J."/>
            <person name="Jeffries C.D."/>
            <person name="Detter J.C."/>
            <person name="Brettin T."/>
            <person name="Rohde M."/>
            <person name="Goker M."/>
            <person name="Bristow J."/>
            <person name="Eisen J.A."/>
            <person name="Markowitz V."/>
            <person name="Hugenholtz P."/>
            <person name="Kyrpides N.C."/>
            <person name="Klenk H.P."/>
            <person name="Chen F."/>
        </authorList>
    </citation>
    <scope>NUCLEOTIDE SEQUENCE [LARGE SCALE GENOMIC DNA]</scope>
    <source>
        <strain evidence="3">ATCC 700099 / DSM 44233 / CIP 104796 / JCM 9543 / NBRC 105858 / Y-104</strain>
    </source>
</reference>
<feature type="domain" description="NERD" evidence="1">
    <location>
        <begin position="39"/>
        <end position="155"/>
    </location>
</feature>
<dbReference type="PROSITE" id="PS50965">
    <property type="entry name" value="NERD"/>
    <property type="match status" value="1"/>
</dbReference>
<dbReference type="HOGENOM" id="CLU_1253805_0_0_11"/>
<dbReference type="Proteomes" id="UP000002218">
    <property type="component" value="Chromosome"/>
</dbReference>
<dbReference type="Pfam" id="PF08378">
    <property type="entry name" value="NERD"/>
    <property type="match status" value="1"/>
</dbReference>
<accession>C8X8H9</accession>
<dbReference type="STRING" id="479431.Namu_2688"/>
<keyword evidence="3" id="KW-1185">Reference proteome</keyword>
<proteinExistence type="predicted"/>
<name>C8X8H9_NAKMY</name>
<dbReference type="AlphaFoldDB" id="C8X8H9"/>
<evidence type="ECO:0000313" key="2">
    <source>
        <dbReference type="EMBL" id="ACV79034.1"/>
    </source>
</evidence>
<dbReference type="KEGG" id="nml:Namu_2688"/>
<gene>
    <name evidence="2" type="ordered locus">Namu_2688</name>
</gene>